<dbReference type="Pfam" id="PF00583">
    <property type="entry name" value="Acetyltransf_1"/>
    <property type="match status" value="1"/>
</dbReference>
<keyword evidence="3" id="KW-1185">Reference proteome</keyword>
<keyword evidence="2" id="KW-0808">Transferase</keyword>
<protein>
    <submittedName>
        <fullName evidence="2">GNAT family N-acetyltransferase</fullName>
        <ecNumber evidence="2">2.3.-.-</ecNumber>
    </submittedName>
</protein>
<feature type="domain" description="N-acetyltransferase" evidence="1">
    <location>
        <begin position="4"/>
        <end position="165"/>
    </location>
</feature>
<dbReference type="EC" id="2.3.-.-" evidence="2"/>
<reference evidence="3" key="1">
    <citation type="journal article" date="2019" name="Int. J. Syst. Evol. Microbiol.">
        <title>The Global Catalogue of Microorganisms (GCM) 10K type strain sequencing project: providing services to taxonomists for standard genome sequencing and annotation.</title>
        <authorList>
            <consortium name="The Broad Institute Genomics Platform"/>
            <consortium name="The Broad Institute Genome Sequencing Center for Infectious Disease"/>
            <person name="Wu L."/>
            <person name="Ma J."/>
        </authorList>
    </citation>
    <scope>NUCLEOTIDE SEQUENCE [LARGE SCALE GENOMIC DNA]</scope>
    <source>
        <strain evidence="3">KCTC 42281</strain>
    </source>
</reference>
<dbReference type="PANTHER" id="PTHR43072">
    <property type="entry name" value="N-ACETYLTRANSFERASE"/>
    <property type="match status" value="1"/>
</dbReference>
<dbReference type="SUPFAM" id="SSF55729">
    <property type="entry name" value="Acyl-CoA N-acyltransferases (Nat)"/>
    <property type="match status" value="1"/>
</dbReference>
<proteinExistence type="predicted"/>
<evidence type="ECO:0000259" key="1">
    <source>
        <dbReference type="PROSITE" id="PS51186"/>
    </source>
</evidence>
<gene>
    <name evidence="2" type="ORF">ACFOOL_05080</name>
</gene>
<dbReference type="RefSeq" id="WP_380095466.1">
    <property type="nucleotide sequence ID" value="NZ_JBHRYD010000001.1"/>
</dbReference>
<sequence>MTDIVLRTFSWSDIPAITAIYRHYVETSAATFDIEPPGEAEIAQKYAGLKLLGHPLIVAERAGAVLGYASASFYRPRAAYRFTAEDSIYLDPAETGKGIGRLLLGELLLQARAAGFRQMLAVITADTDNSVRLHESFGFQRVGYFTGVGFKFDRWHDVVHLQKML</sequence>
<dbReference type="Proteomes" id="UP001595613">
    <property type="component" value="Unassembled WGS sequence"/>
</dbReference>
<evidence type="ECO:0000313" key="2">
    <source>
        <dbReference type="EMBL" id="MFC3704125.1"/>
    </source>
</evidence>
<name>A0ABV7X1X6_9HYPH</name>
<dbReference type="EMBL" id="JBHRYD010000001">
    <property type="protein sequence ID" value="MFC3704125.1"/>
    <property type="molecule type" value="Genomic_DNA"/>
</dbReference>
<dbReference type="GO" id="GO:0016746">
    <property type="term" value="F:acyltransferase activity"/>
    <property type="evidence" value="ECO:0007669"/>
    <property type="project" value="UniProtKB-KW"/>
</dbReference>
<dbReference type="InterPro" id="IPR016181">
    <property type="entry name" value="Acyl_CoA_acyltransferase"/>
</dbReference>
<dbReference type="PANTHER" id="PTHR43072:SF8">
    <property type="entry name" value="ACYLTRANSFERASE FABY-RELATED"/>
    <property type="match status" value="1"/>
</dbReference>
<accession>A0ABV7X1X6</accession>
<evidence type="ECO:0000313" key="3">
    <source>
        <dbReference type="Proteomes" id="UP001595613"/>
    </source>
</evidence>
<organism evidence="2 3">
    <name type="scientific">Devosia honganensis</name>
    <dbReference type="NCBI Taxonomy" id="1610527"/>
    <lineage>
        <taxon>Bacteria</taxon>
        <taxon>Pseudomonadati</taxon>
        <taxon>Pseudomonadota</taxon>
        <taxon>Alphaproteobacteria</taxon>
        <taxon>Hyphomicrobiales</taxon>
        <taxon>Devosiaceae</taxon>
        <taxon>Devosia</taxon>
    </lineage>
</organism>
<dbReference type="PROSITE" id="PS51186">
    <property type="entry name" value="GNAT"/>
    <property type="match status" value="1"/>
</dbReference>
<dbReference type="Gene3D" id="3.40.630.30">
    <property type="match status" value="1"/>
</dbReference>
<keyword evidence="2" id="KW-0012">Acyltransferase</keyword>
<dbReference type="CDD" id="cd04301">
    <property type="entry name" value="NAT_SF"/>
    <property type="match status" value="1"/>
</dbReference>
<dbReference type="InterPro" id="IPR000182">
    <property type="entry name" value="GNAT_dom"/>
</dbReference>
<comment type="caution">
    <text evidence="2">The sequence shown here is derived from an EMBL/GenBank/DDBJ whole genome shotgun (WGS) entry which is preliminary data.</text>
</comment>